<feature type="transmembrane region" description="Helical" evidence="11">
    <location>
        <begin position="525"/>
        <end position="546"/>
    </location>
</feature>
<feature type="domain" description="GPI ethanolamine phosphate transferase 2 C-terminal" evidence="12">
    <location>
        <begin position="527"/>
        <end position="949"/>
    </location>
</feature>
<evidence type="ECO:0000256" key="11">
    <source>
        <dbReference type="SAM" id="Phobius"/>
    </source>
</evidence>
<evidence type="ECO:0000256" key="4">
    <source>
        <dbReference type="ARBA" id="ARBA00022502"/>
    </source>
</evidence>
<feature type="transmembrane region" description="Helical" evidence="11">
    <location>
        <begin position="480"/>
        <end position="504"/>
    </location>
</feature>
<dbReference type="InterPro" id="IPR045687">
    <property type="entry name" value="PIGG/GPI7_C"/>
</dbReference>
<feature type="transmembrane region" description="Helical" evidence="11">
    <location>
        <begin position="846"/>
        <end position="870"/>
    </location>
</feature>
<dbReference type="SUPFAM" id="SSF53649">
    <property type="entry name" value="Alkaline phosphatase-like"/>
    <property type="match status" value="1"/>
</dbReference>
<keyword evidence="9 11" id="KW-0472">Membrane</keyword>
<evidence type="ECO:0000256" key="9">
    <source>
        <dbReference type="ARBA" id="ARBA00023136"/>
    </source>
</evidence>
<feature type="transmembrane region" description="Helical" evidence="11">
    <location>
        <begin position="934"/>
        <end position="956"/>
    </location>
</feature>
<keyword evidence="5" id="KW-0808">Transferase</keyword>
<dbReference type="InterPro" id="IPR037674">
    <property type="entry name" value="PIG-G_N"/>
</dbReference>
<evidence type="ECO:0000256" key="1">
    <source>
        <dbReference type="ARBA" id="ARBA00004477"/>
    </source>
</evidence>
<comment type="subcellular location">
    <subcellularLocation>
        <location evidence="1">Endoplasmic reticulum membrane</location>
        <topology evidence="1">Multi-pass membrane protein</topology>
    </subcellularLocation>
</comment>
<proteinExistence type="inferred from homology"/>
<sequence length="1013" mass="111720">MATLTCTRVAIFTICAVLLQVVGLFLFVLGFFPTKPALSGVSGPESYNFPTCNSTDGHVEELRRPPPEQLKALYEGLSGIPSSFDRLVLMVVDGLPAEFVLGKSQMPPGKSMKEAMPFTQSLLSNGKAIGYHAKAEPPTVTMPRLKAIVSGAIGGFLDVAFNFNTQKFLDDNLLGQFDSIGWKMVMHGDETWLKMFPGLFARQDGVSSFFVKDTVEVDHNVSRHLDTELRAKDWNLLILHYLGLDHVGHIGGRHSVLMAPKLNEMDEIIRTIYTTAILQESAGKSTLLVVVSDHGMTDGGNHGGSSYEETDSLALFVGLHSKIQDYTSATQNAASQVDIAPTLAILFGVPIPKNSVGVLIPETLSCLADEQQLRAIELNSWQLVRLLLAELPHLFCGNSPSKDVVYEQALMTTRCNHSNEEKLYCFFLKAVASHEIWKHEKLSSSTSSYVNDLHNVTAEYYNFSRASAQWLSRRVTDKPLALLAVGISIMLISSVVLVGLLFLFSKQVGKIQSPDSRNFGSKWHLDEVFVLAAVLIHAVSLASSSMVEEEQYIWHFLTATLFFIFLRTSVWGQLAGASSNSCNGDRFFQILLTLSLLICGRILRGWYQGGVNWTHHPDISKWLEQMGPVSVQYLQVASMVLVTGLGLFTLHQIKTMKVFIVLVQASIFVTSICVLLNTMVFKDSMTGISTYSATSIAQAIYATLGVTFLGVTLTAPWLMPVSSYDIGKAMEHQFASSDHEVHYNYLLPCIRDISCLIGRTTVVCWCLLQLLLQHKIKAGPLLLLFVQLLICMKYFSIVGSIHKPWVKVAALYFLGMTGHFGLGNSNSLATMDVAGAYIGLSSHSTLLSGILLFIITYASPLLFLLSLVTYDPDEGVKSPLDLQSRAVRHYLQVKFGMPCLVPLALNSVVLTTFTIILLLMRNHLFVWSVFSPKYLYVCAATIGVYIGVITVAAISGEKNENEKVLKLGVSFRTSYMTTLSPSHKRWLEAVLEVLSFSSEQDISSFVRTDAEGI</sequence>
<dbReference type="PANTHER" id="PTHR23072">
    <property type="entry name" value="PHOSPHATIDYLINOSITOL GLYCAN-RELATED"/>
    <property type="match status" value="1"/>
</dbReference>
<evidence type="ECO:0000256" key="6">
    <source>
        <dbReference type="ARBA" id="ARBA00022692"/>
    </source>
</evidence>
<protein>
    <recommendedName>
        <fullName evidence="12">GPI ethanolamine phosphate transferase 2 C-terminal domain-containing protein</fullName>
    </recommendedName>
</protein>
<keyword evidence="7" id="KW-0256">Endoplasmic reticulum</keyword>
<keyword evidence="10" id="KW-0325">Glycoprotein</keyword>
<dbReference type="FunFam" id="3.40.720.10:FF:000078">
    <property type="entry name" value="GPI ethanolamine phosphate transferase 2 isoform X4"/>
    <property type="match status" value="1"/>
</dbReference>
<evidence type="ECO:0000259" key="12">
    <source>
        <dbReference type="Pfam" id="PF19316"/>
    </source>
</evidence>
<comment type="caution">
    <text evidence="13">The sequence shown here is derived from an EMBL/GenBank/DDBJ whole genome shotgun (WGS) entry which is preliminary data.</text>
</comment>
<accession>A0AAV7ET64</accession>
<evidence type="ECO:0000256" key="7">
    <source>
        <dbReference type="ARBA" id="ARBA00022824"/>
    </source>
</evidence>
<keyword evidence="4" id="KW-0337">GPI-anchor biosynthesis</keyword>
<evidence type="ECO:0000313" key="13">
    <source>
        <dbReference type="EMBL" id="KAG9450826.1"/>
    </source>
</evidence>
<dbReference type="InterPro" id="IPR017850">
    <property type="entry name" value="Alkaline_phosphatase_core_sf"/>
</dbReference>
<feature type="transmembrane region" description="Helical" evidence="11">
    <location>
        <begin position="778"/>
        <end position="796"/>
    </location>
</feature>
<gene>
    <name evidence="13" type="ORF">H6P81_010791</name>
</gene>
<feature type="transmembrane region" description="Helical" evidence="11">
    <location>
        <begin position="699"/>
        <end position="719"/>
    </location>
</feature>
<dbReference type="AlphaFoldDB" id="A0AAV7ET64"/>
<name>A0AAV7ET64_ARIFI</name>
<feature type="transmembrane region" description="Helical" evidence="11">
    <location>
        <begin position="9"/>
        <end position="32"/>
    </location>
</feature>
<dbReference type="PANTHER" id="PTHR23072:SF0">
    <property type="entry name" value="GPI ETHANOLAMINE PHOSPHATE TRANSFERASE 2"/>
    <property type="match status" value="1"/>
</dbReference>
<dbReference type="Pfam" id="PF19316">
    <property type="entry name" value="PIGO_PIGG"/>
    <property type="match status" value="1"/>
</dbReference>
<dbReference type="CDD" id="cd16024">
    <property type="entry name" value="GPI_EPT_2"/>
    <property type="match status" value="1"/>
</dbReference>
<feature type="transmembrane region" description="Helical" evidence="11">
    <location>
        <begin position="632"/>
        <end position="651"/>
    </location>
</feature>
<dbReference type="Pfam" id="PF01663">
    <property type="entry name" value="Phosphodiest"/>
    <property type="match status" value="1"/>
</dbReference>
<dbReference type="GO" id="GO:0051267">
    <property type="term" value="F:CP2 mannose-ethanolamine phosphotransferase activity"/>
    <property type="evidence" value="ECO:0007669"/>
    <property type="project" value="TreeGrafter"/>
</dbReference>
<feature type="transmembrane region" description="Helical" evidence="11">
    <location>
        <begin position="808"/>
        <end position="826"/>
    </location>
</feature>
<dbReference type="Gene3D" id="3.40.720.10">
    <property type="entry name" value="Alkaline Phosphatase, subunit A"/>
    <property type="match status" value="1"/>
</dbReference>
<comment type="similarity">
    <text evidence="3">Belongs to the PIGG/PIGN/PIGO family. PIGG subfamily.</text>
</comment>
<feature type="transmembrane region" description="Helical" evidence="11">
    <location>
        <begin position="658"/>
        <end position="679"/>
    </location>
</feature>
<dbReference type="GO" id="GO:0005789">
    <property type="term" value="C:endoplasmic reticulum membrane"/>
    <property type="evidence" value="ECO:0007669"/>
    <property type="project" value="UniProtKB-SubCell"/>
</dbReference>
<comment type="pathway">
    <text evidence="2">Glycolipid biosynthesis; glycosylphosphatidylinositol-anchor biosynthesis.</text>
</comment>
<dbReference type="EMBL" id="JAINDJ010000004">
    <property type="protein sequence ID" value="KAG9450826.1"/>
    <property type="molecule type" value="Genomic_DNA"/>
</dbReference>
<organism evidence="13 14">
    <name type="scientific">Aristolochia fimbriata</name>
    <name type="common">White veined hardy Dutchman's pipe vine</name>
    <dbReference type="NCBI Taxonomy" id="158543"/>
    <lineage>
        <taxon>Eukaryota</taxon>
        <taxon>Viridiplantae</taxon>
        <taxon>Streptophyta</taxon>
        <taxon>Embryophyta</taxon>
        <taxon>Tracheophyta</taxon>
        <taxon>Spermatophyta</taxon>
        <taxon>Magnoliopsida</taxon>
        <taxon>Magnoliidae</taxon>
        <taxon>Piperales</taxon>
        <taxon>Aristolochiaceae</taxon>
        <taxon>Aristolochia</taxon>
    </lineage>
</organism>
<evidence type="ECO:0000256" key="2">
    <source>
        <dbReference type="ARBA" id="ARBA00004687"/>
    </source>
</evidence>
<keyword evidence="6 11" id="KW-0812">Transmembrane</keyword>
<dbReference type="GO" id="GO:0006506">
    <property type="term" value="P:GPI anchor biosynthetic process"/>
    <property type="evidence" value="ECO:0007669"/>
    <property type="project" value="UniProtKB-KW"/>
</dbReference>
<feature type="transmembrane region" description="Helical" evidence="11">
    <location>
        <begin position="587"/>
        <end position="607"/>
    </location>
</feature>
<feature type="transmembrane region" description="Helical" evidence="11">
    <location>
        <begin position="895"/>
        <end position="919"/>
    </location>
</feature>
<reference evidence="13 14" key="1">
    <citation type="submission" date="2021-07" db="EMBL/GenBank/DDBJ databases">
        <title>The Aristolochia fimbriata genome: insights into angiosperm evolution, floral development and chemical biosynthesis.</title>
        <authorList>
            <person name="Jiao Y."/>
        </authorList>
    </citation>
    <scope>NUCLEOTIDE SEQUENCE [LARGE SCALE GENOMIC DNA]</scope>
    <source>
        <strain evidence="13">IBCAS-2021</strain>
        <tissue evidence="13">Leaf</tissue>
    </source>
</reference>
<evidence type="ECO:0000256" key="10">
    <source>
        <dbReference type="ARBA" id="ARBA00023180"/>
    </source>
</evidence>
<keyword evidence="14" id="KW-1185">Reference proteome</keyword>
<evidence type="ECO:0000256" key="8">
    <source>
        <dbReference type="ARBA" id="ARBA00022989"/>
    </source>
</evidence>
<evidence type="ECO:0000256" key="3">
    <source>
        <dbReference type="ARBA" id="ARBA00005315"/>
    </source>
</evidence>
<evidence type="ECO:0000256" key="5">
    <source>
        <dbReference type="ARBA" id="ARBA00022679"/>
    </source>
</evidence>
<feature type="transmembrane region" description="Helical" evidence="11">
    <location>
        <begin position="753"/>
        <end position="772"/>
    </location>
</feature>
<dbReference type="InterPro" id="IPR039527">
    <property type="entry name" value="PIGG/GPI7"/>
</dbReference>
<dbReference type="InterPro" id="IPR002591">
    <property type="entry name" value="Phosphodiest/P_Trfase"/>
</dbReference>
<evidence type="ECO:0000313" key="14">
    <source>
        <dbReference type="Proteomes" id="UP000825729"/>
    </source>
</evidence>
<feature type="transmembrane region" description="Helical" evidence="11">
    <location>
        <begin position="552"/>
        <end position="575"/>
    </location>
</feature>
<dbReference type="Proteomes" id="UP000825729">
    <property type="component" value="Unassembled WGS sequence"/>
</dbReference>
<keyword evidence="8 11" id="KW-1133">Transmembrane helix</keyword>